<evidence type="ECO:0000256" key="19">
    <source>
        <dbReference type="ARBA" id="ARBA00080528"/>
    </source>
</evidence>
<dbReference type="RefSeq" id="XP_040751173.1">
    <property type="nucleotide sequence ID" value="XM_040898453.1"/>
</dbReference>
<comment type="subcellular location">
    <subcellularLocation>
        <location evidence="3">Endoplasmic reticulum membrane</location>
        <topology evidence="3">Multi-pass membrane protein</topology>
    </subcellularLocation>
    <subcellularLocation>
        <location evidence="2">Microsome membrane</location>
        <topology evidence="2">Multi-pass membrane protein</topology>
    </subcellularLocation>
</comment>
<keyword evidence="11" id="KW-0752">Steroid biosynthesis</keyword>
<dbReference type="SUPFAM" id="SSF51905">
    <property type="entry name" value="FAD/NAD(P)-binding domain"/>
    <property type="match status" value="1"/>
</dbReference>
<keyword evidence="15" id="KW-0753">Steroid metabolism</keyword>
<keyword evidence="11" id="KW-0444">Lipid biosynthesis</keyword>
<evidence type="ECO:0000313" key="25">
    <source>
        <dbReference type="Proteomes" id="UP000244073"/>
    </source>
</evidence>
<dbReference type="EC" id="1.14.14.17" evidence="5"/>
<keyword evidence="6" id="KW-0285">Flavoprotein</keyword>
<dbReference type="EMBL" id="MSFN02000005">
    <property type="protein sequence ID" value="PTU19781.1"/>
    <property type="molecule type" value="Genomic_DNA"/>
</dbReference>
<evidence type="ECO:0000256" key="22">
    <source>
        <dbReference type="SAM" id="Phobius"/>
    </source>
</evidence>
<organism evidence="24 25">
    <name type="scientific">Aspergillus ochraceoroseus IBT 24754</name>
    <dbReference type="NCBI Taxonomy" id="1392256"/>
    <lineage>
        <taxon>Eukaryota</taxon>
        <taxon>Fungi</taxon>
        <taxon>Dikarya</taxon>
        <taxon>Ascomycota</taxon>
        <taxon>Pezizomycotina</taxon>
        <taxon>Eurotiomycetes</taxon>
        <taxon>Eurotiomycetidae</taxon>
        <taxon>Eurotiales</taxon>
        <taxon>Aspergillaceae</taxon>
        <taxon>Aspergillus</taxon>
        <taxon>Aspergillus subgen. Nidulantes</taxon>
    </lineage>
</organism>
<feature type="compositionally biased region" description="Polar residues" evidence="21">
    <location>
        <begin position="137"/>
        <end position="159"/>
    </location>
</feature>
<comment type="similarity">
    <text evidence="4">Belongs to the squalene monooxygenase family.</text>
</comment>
<dbReference type="GeneID" id="63815335"/>
<dbReference type="Proteomes" id="UP000244073">
    <property type="component" value="Unassembled WGS sequence"/>
</dbReference>
<dbReference type="PANTHER" id="PTHR10835">
    <property type="entry name" value="SQUALENE MONOOXYGENASE"/>
    <property type="match status" value="1"/>
</dbReference>
<evidence type="ECO:0000256" key="20">
    <source>
        <dbReference type="ARBA" id="ARBA00081105"/>
    </source>
</evidence>
<dbReference type="OrthoDB" id="3026777at2759"/>
<keyword evidence="8" id="KW-0256">Endoplasmic reticulum</keyword>
<keyword evidence="12 22" id="KW-1133">Transmembrane helix</keyword>
<protein>
    <recommendedName>
        <fullName evidence="18">Squalene epoxidase ERG1</fullName>
        <ecNumber evidence="5">1.14.14.17</ecNumber>
    </recommendedName>
    <alternativeName>
        <fullName evidence="17">Squalene epoxidase erg1</fullName>
    </alternativeName>
    <alternativeName>
        <fullName evidence="19 20">Squalene monooxygenase ERG1</fullName>
    </alternativeName>
</protein>
<dbReference type="InterPro" id="IPR011990">
    <property type="entry name" value="TPR-like_helical_dom_sf"/>
</dbReference>
<feature type="transmembrane region" description="Helical" evidence="22">
    <location>
        <begin position="1357"/>
        <end position="1382"/>
    </location>
</feature>
<evidence type="ECO:0000259" key="23">
    <source>
        <dbReference type="Pfam" id="PF08491"/>
    </source>
</evidence>
<sequence>MTPKPAHGVAAVPSRNALRVLRRLALAGSTVGSFCTVAAITYDVHRRVRIAERIVENKRALQTSAPNYDATSASKRLCRMMEAAEAGEFMSLESWQEEERKFRKSQGFQPEYNVKSDLDKQLSTAATEQEQLVAVSQTRAPTNSEQPTESIHSPANQTIPKYADGKEFPVLTPVTDARSKYTISPPSPTADPTTPSHGQGMSIQEDVSVSGQIQDLLNRNRPIDAAEVFLGAHPASTFYINCKQNNVFMARSIFNRLNDIDTVSPTMWKVLLVALARNGSVESLPDDLVDIVLRSLIESRRLTTAKWVLLRNLRVDRDCGLCGAYLQELLNGQFRKLLIMFPRFGKTPTEKLFNPLVKAYVEFGRAADAEALVHEMVNTYEGLLVYAKALDCDWEALNLTDSKRDFTQIFDRIFLEYWIRDFLYRYIDRFRIVPDRVLYKHILEAFVEKGNTDMIAEFSQLAKERLWTSRLNHDEFLELLRDRRQALEDSPAAREEHGRAAATQQVLGYDQRSFPLATVNKMPKSQASLPWYERTLKAMTPSKPVDQYQKLHKQMTHYMHVGKMHEALRCYQNAKNAQFQVKQLHVELAVIATLLEDGLSAARELIETEWKSIRHLIRFFPVFFRQITDADPSAEGELIKSAVLRFYELCWSSKKMMVKHHITAATSRRLIIRKQPELAIDVLTAVYTSRYRRVVKFDAVCMKMFLRAFASVGNLAGVRWCMLTSLSRGSALSRDFVVEVRRLMVALERDSAPGELAEEATERAKQLRYLNHIADILERKCNGESEAWGVKTDLAVKKSYRRMLKRPLDHTRLYNQSEIQRTIEEWDEEYELEGVLGRIDIEPKSILARWNEPYCLGQKTQKRLASCTTTTPCWRRRNRLFVHSLSSTISANVPPLDFPSATTMASAGLATDHANSPSIKVSDAAEERRRVHHDADVVIVGAGVLGCAVAVALGNQGRSVLLLENSLKEPDRIIGELLQPGGVAALEQLGLRDCLEGIDAIPCHGYYVSYFNEPVTIPYPVQSPGSPPPEGRSFHHGRFVMKLRAAAMACPNVTVVETKVTDLIVCSYTKQVLGVECLTKDKKDCYFGSLTVVADGYASKFRKQYHPYTPKVKSKFWGLELIDAEVPQKFYGHVLLSSKRPPVLVYQIGTHETRILIDIPENLPTASVKNGGVKNHMRNVVLPTLPECVQPSFAAALDKGQLRSMPNSYLPGATNKTPGLVMLGDALNMRHPLTGGGMTVAFNDVVILRDLLSPEKVPKLSDTALVLKQLSVLHWKRKQGASVINILAQALYSLFAADDNYLKALQRGCFRYFQLEMHREPVSLLGGMLKKPTVLFRHFFTVAFLSLWLVIREYPIYLFPVALVKCVMVFWTACVVIFPYMITEAFC</sequence>
<gene>
    <name evidence="24" type="ORF">P175DRAFT_0509786</name>
</gene>
<keyword evidence="7 22" id="KW-0812">Transmembrane</keyword>
<dbReference type="GO" id="GO:0050660">
    <property type="term" value="F:flavin adenine dinucleotide binding"/>
    <property type="evidence" value="ECO:0007669"/>
    <property type="project" value="InterPro"/>
</dbReference>
<dbReference type="Pfam" id="PF08491">
    <property type="entry name" value="SE"/>
    <property type="match status" value="1"/>
</dbReference>
<keyword evidence="9" id="KW-0274">FAD</keyword>
<accession>A0A2T5LU20</accession>
<reference evidence="24 25" key="1">
    <citation type="journal article" date="2018" name="Proc. Natl. Acad. Sci. U.S.A.">
        <title>Linking secondary metabolites to gene clusters through genome sequencing of six diverse Aspergillus species.</title>
        <authorList>
            <person name="Kaerboelling I."/>
            <person name="Vesth T.C."/>
            <person name="Frisvad J.C."/>
            <person name="Nybo J.L."/>
            <person name="Theobald S."/>
            <person name="Kuo A."/>
            <person name="Bowyer P."/>
            <person name="Matsuda Y."/>
            <person name="Mondo S."/>
            <person name="Lyhne E.K."/>
            <person name="Kogle M.E."/>
            <person name="Clum A."/>
            <person name="Lipzen A."/>
            <person name="Salamov A."/>
            <person name="Ngan C.Y."/>
            <person name="Daum C."/>
            <person name="Chiniquy J."/>
            <person name="Barry K."/>
            <person name="LaButti K."/>
            <person name="Haridas S."/>
            <person name="Simmons B.A."/>
            <person name="Magnuson J.K."/>
            <person name="Mortensen U.H."/>
            <person name="Larsen T.O."/>
            <person name="Grigoriev I.V."/>
            <person name="Baker S.E."/>
            <person name="Andersen M.R."/>
        </authorList>
    </citation>
    <scope>NUCLEOTIDE SEQUENCE [LARGE SCALE GENOMIC DNA]</scope>
    <source>
        <strain evidence="24 25">IBT 24754</strain>
    </source>
</reference>
<evidence type="ECO:0000313" key="24">
    <source>
        <dbReference type="EMBL" id="PTU19781.1"/>
    </source>
</evidence>
<evidence type="ECO:0000256" key="8">
    <source>
        <dbReference type="ARBA" id="ARBA00022824"/>
    </source>
</evidence>
<dbReference type="PANTHER" id="PTHR10835:SF0">
    <property type="entry name" value="SQUALENE MONOOXYGENASE"/>
    <property type="match status" value="1"/>
</dbReference>
<keyword evidence="13" id="KW-0560">Oxidoreductase</keyword>
<evidence type="ECO:0000256" key="10">
    <source>
        <dbReference type="ARBA" id="ARBA00022848"/>
    </source>
</evidence>
<evidence type="ECO:0000256" key="6">
    <source>
        <dbReference type="ARBA" id="ARBA00022630"/>
    </source>
</evidence>
<evidence type="ECO:0000256" key="17">
    <source>
        <dbReference type="ARBA" id="ARBA00070252"/>
    </source>
</evidence>
<dbReference type="GO" id="GO:0005789">
    <property type="term" value="C:endoplasmic reticulum membrane"/>
    <property type="evidence" value="ECO:0007669"/>
    <property type="project" value="UniProtKB-SubCell"/>
</dbReference>
<dbReference type="GO" id="GO:0006696">
    <property type="term" value="P:ergosterol biosynthetic process"/>
    <property type="evidence" value="ECO:0007669"/>
    <property type="project" value="TreeGrafter"/>
</dbReference>
<comment type="pathway">
    <text evidence="16">Steroid metabolism; ergosterol biosynthesis.</text>
</comment>
<evidence type="ECO:0000256" key="13">
    <source>
        <dbReference type="ARBA" id="ARBA00023002"/>
    </source>
</evidence>
<dbReference type="VEuPathDB" id="FungiDB:P175DRAFT_0509786"/>
<dbReference type="FunFam" id="3.50.50.60:FF:000166">
    <property type="entry name" value="Squalene monooxygenase Erg1"/>
    <property type="match status" value="1"/>
</dbReference>
<evidence type="ECO:0000256" key="16">
    <source>
        <dbReference type="ARBA" id="ARBA00029435"/>
    </source>
</evidence>
<feature type="region of interest" description="Disordered" evidence="21">
    <location>
        <begin position="180"/>
        <end position="201"/>
    </location>
</feature>
<comment type="caution">
    <text evidence="24">The sequence shown here is derived from an EMBL/GenBank/DDBJ whole genome shotgun (WGS) entry which is preliminary data.</text>
</comment>
<evidence type="ECO:0000256" key="21">
    <source>
        <dbReference type="SAM" id="MobiDB-lite"/>
    </source>
</evidence>
<evidence type="ECO:0000256" key="15">
    <source>
        <dbReference type="ARBA" id="ARBA00023221"/>
    </source>
</evidence>
<comment type="cofactor">
    <cofactor evidence="1">
        <name>FAD</name>
        <dbReference type="ChEBI" id="CHEBI:57692"/>
    </cofactor>
</comment>
<feature type="region of interest" description="Disordered" evidence="21">
    <location>
        <begin position="137"/>
        <end position="161"/>
    </location>
</feature>
<evidence type="ECO:0000256" key="5">
    <source>
        <dbReference type="ARBA" id="ARBA00012312"/>
    </source>
</evidence>
<dbReference type="InterPro" id="IPR036188">
    <property type="entry name" value="FAD/NAD-bd_sf"/>
</dbReference>
<dbReference type="InterPro" id="IPR013698">
    <property type="entry name" value="Squalene_epoxidase"/>
</dbReference>
<evidence type="ECO:0000256" key="11">
    <source>
        <dbReference type="ARBA" id="ARBA00022955"/>
    </source>
</evidence>
<keyword evidence="14 22" id="KW-0472">Membrane</keyword>
<evidence type="ECO:0000256" key="18">
    <source>
        <dbReference type="ARBA" id="ARBA00070793"/>
    </source>
</evidence>
<evidence type="ECO:0000256" key="14">
    <source>
        <dbReference type="ARBA" id="ARBA00023136"/>
    </source>
</evidence>
<feature type="transmembrane region" description="Helical" evidence="22">
    <location>
        <begin position="1334"/>
        <end position="1351"/>
    </location>
</feature>
<evidence type="ECO:0000256" key="1">
    <source>
        <dbReference type="ARBA" id="ARBA00001974"/>
    </source>
</evidence>
<feature type="domain" description="Squalene epoxidase" evidence="23">
    <location>
        <begin position="1089"/>
        <end position="1363"/>
    </location>
</feature>
<name>A0A2T5LU20_9EURO</name>
<evidence type="ECO:0000256" key="7">
    <source>
        <dbReference type="ARBA" id="ARBA00022692"/>
    </source>
</evidence>
<dbReference type="InterPro" id="IPR040125">
    <property type="entry name" value="Squalene_monox"/>
</dbReference>
<evidence type="ECO:0000256" key="3">
    <source>
        <dbReference type="ARBA" id="ARBA00004477"/>
    </source>
</evidence>
<evidence type="ECO:0000256" key="9">
    <source>
        <dbReference type="ARBA" id="ARBA00022827"/>
    </source>
</evidence>
<keyword evidence="10" id="KW-0492">Microsome</keyword>
<dbReference type="GO" id="GO:0004506">
    <property type="term" value="F:squalene monooxygenase activity"/>
    <property type="evidence" value="ECO:0007669"/>
    <property type="project" value="UniProtKB-EC"/>
</dbReference>
<dbReference type="Gene3D" id="1.25.40.10">
    <property type="entry name" value="Tetratricopeptide repeat domain"/>
    <property type="match status" value="1"/>
</dbReference>
<evidence type="ECO:0000256" key="12">
    <source>
        <dbReference type="ARBA" id="ARBA00022989"/>
    </source>
</evidence>
<evidence type="ECO:0000256" key="2">
    <source>
        <dbReference type="ARBA" id="ARBA00004154"/>
    </source>
</evidence>
<keyword evidence="11" id="KW-0443">Lipid metabolism</keyword>
<evidence type="ECO:0000256" key="4">
    <source>
        <dbReference type="ARBA" id="ARBA00008802"/>
    </source>
</evidence>
<dbReference type="Gene3D" id="3.50.50.60">
    <property type="entry name" value="FAD/NAD(P)-binding domain"/>
    <property type="match status" value="1"/>
</dbReference>
<dbReference type="PRINTS" id="PR00420">
    <property type="entry name" value="RNGMNOXGNASE"/>
</dbReference>
<proteinExistence type="inferred from homology"/>